<dbReference type="PANTHER" id="PTHR30244">
    <property type="entry name" value="TRANSAMINASE"/>
    <property type="match status" value="1"/>
</dbReference>
<evidence type="ECO:0000313" key="2">
    <source>
        <dbReference type="Proteomes" id="UP000230392"/>
    </source>
</evidence>
<comment type="caution">
    <text evidence="1">The sequence shown here is derived from an EMBL/GenBank/DDBJ whole genome shotgun (WGS) entry which is preliminary data.</text>
</comment>
<dbReference type="Gene3D" id="3.40.640.10">
    <property type="entry name" value="Type I PLP-dependent aspartate aminotransferase-like (Major domain)"/>
    <property type="match status" value="1"/>
</dbReference>
<protein>
    <submittedName>
        <fullName evidence="1">Uncharacterized protein</fullName>
    </submittedName>
</protein>
<gene>
    <name evidence="1" type="ORF">COX46_04365</name>
</gene>
<dbReference type="SUPFAM" id="SSF53383">
    <property type="entry name" value="PLP-dependent transferases"/>
    <property type="match status" value="1"/>
</dbReference>
<dbReference type="Pfam" id="PF01041">
    <property type="entry name" value="DegT_DnrJ_EryC1"/>
    <property type="match status" value="1"/>
</dbReference>
<dbReference type="AlphaFoldDB" id="A0A2G9YA36"/>
<dbReference type="InterPro" id="IPR000653">
    <property type="entry name" value="DegT/StrS_aminotransferase"/>
</dbReference>
<dbReference type="PANTHER" id="PTHR30244:SF34">
    <property type="entry name" value="DTDP-4-AMINO-4,6-DIDEOXYGALACTOSE TRANSAMINASE"/>
    <property type="match status" value="1"/>
</dbReference>
<organism evidence="1 2">
    <name type="scientific">bacterium (Candidatus Ratteibacteria) CG23_combo_of_CG06-09_8_20_14_all_48_7</name>
    <dbReference type="NCBI Taxonomy" id="2014292"/>
    <lineage>
        <taxon>Bacteria</taxon>
        <taxon>Candidatus Ratteibacteria</taxon>
    </lineage>
</organism>
<sequence>MIESGAKPVLAEIDSSLNINPADLEKRITDRTQGIIPVHMMGASADMDAILGIARKHKLFVLEDACQAIGAKYKGKFVGTLGDGSAFSFDSVKLLTCGEGGMVVTSNGEFYRRADRFHDHGHIHNLALPRGKEPKEGTGFNFRLSEILAAFGLAQLEKLPEMLVSLRANRTRMMEGMNLPPEFSWRSLPADAEDSATFLTFLAPTPEKAEKVKERLQKSGITPATLNYWHYQVNRELAGTGAYPRTEEYLGRAVALEVKVRMEVSQITRINEALKDAL</sequence>
<proteinExistence type="predicted"/>
<accession>A0A2G9YA36</accession>
<dbReference type="GO" id="GO:0030170">
    <property type="term" value="F:pyridoxal phosphate binding"/>
    <property type="evidence" value="ECO:0007669"/>
    <property type="project" value="TreeGrafter"/>
</dbReference>
<evidence type="ECO:0000313" key="1">
    <source>
        <dbReference type="EMBL" id="PIP16085.1"/>
    </source>
</evidence>
<dbReference type="Proteomes" id="UP000230392">
    <property type="component" value="Unassembled WGS sequence"/>
</dbReference>
<dbReference type="InterPro" id="IPR015421">
    <property type="entry name" value="PyrdxlP-dep_Trfase_major"/>
</dbReference>
<reference evidence="1 2" key="1">
    <citation type="submission" date="2017-09" db="EMBL/GenBank/DDBJ databases">
        <title>Depth-based differentiation of microbial function through sediment-hosted aquifers and enrichment of novel symbionts in the deep terrestrial subsurface.</title>
        <authorList>
            <person name="Probst A.J."/>
            <person name="Ladd B."/>
            <person name="Jarett J.K."/>
            <person name="Geller-Mcgrath D.E."/>
            <person name="Sieber C.M."/>
            <person name="Emerson J.B."/>
            <person name="Anantharaman K."/>
            <person name="Thomas B.C."/>
            <person name="Malmstrom R."/>
            <person name="Stieglmeier M."/>
            <person name="Klingl A."/>
            <person name="Woyke T."/>
            <person name="Ryan C.M."/>
            <person name="Banfield J.F."/>
        </authorList>
    </citation>
    <scope>NUCLEOTIDE SEQUENCE [LARGE SCALE GENOMIC DNA]</scope>
    <source>
        <strain evidence="1">CG23_combo_of_CG06-09_8_20_14_all_48_7</strain>
    </source>
</reference>
<dbReference type="InterPro" id="IPR015424">
    <property type="entry name" value="PyrdxlP-dep_Trfase"/>
</dbReference>
<dbReference type="GO" id="GO:0000271">
    <property type="term" value="P:polysaccharide biosynthetic process"/>
    <property type="evidence" value="ECO:0007669"/>
    <property type="project" value="TreeGrafter"/>
</dbReference>
<dbReference type="EMBL" id="PCRF01000216">
    <property type="protein sequence ID" value="PIP16085.1"/>
    <property type="molecule type" value="Genomic_DNA"/>
</dbReference>
<dbReference type="Gene3D" id="3.90.1150.10">
    <property type="entry name" value="Aspartate Aminotransferase, domain 1"/>
    <property type="match status" value="1"/>
</dbReference>
<name>A0A2G9YA36_9BACT</name>
<dbReference type="GO" id="GO:0008483">
    <property type="term" value="F:transaminase activity"/>
    <property type="evidence" value="ECO:0007669"/>
    <property type="project" value="TreeGrafter"/>
</dbReference>
<dbReference type="InterPro" id="IPR015422">
    <property type="entry name" value="PyrdxlP-dep_Trfase_small"/>
</dbReference>